<protein>
    <recommendedName>
        <fullName evidence="2">DUF7704 domain-containing protein</fullName>
    </recommendedName>
</protein>
<name>A0AA39JQ76_ARMTA</name>
<dbReference type="PANTHER" id="PTHR37019">
    <property type="entry name" value="CHROMOSOME 1, WHOLE GENOME SHOTGUN SEQUENCE"/>
    <property type="match status" value="1"/>
</dbReference>
<dbReference type="InterPro" id="IPR056121">
    <property type="entry name" value="DUF7704"/>
</dbReference>
<reference evidence="3" key="1">
    <citation type="submission" date="2023-06" db="EMBL/GenBank/DDBJ databases">
        <authorList>
            <consortium name="Lawrence Berkeley National Laboratory"/>
            <person name="Ahrendt S."/>
            <person name="Sahu N."/>
            <person name="Indic B."/>
            <person name="Wong-Bajracharya J."/>
            <person name="Merenyi Z."/>
            <person name="Ke H.-M."/>
            <person name="Monk M."/>
            <person name="Kocsube S."/>
            <person name="Drula E."/>
            <person name="Lipzen A."/>
            <person name="Balint B."/>
            <person name="Henrissat B."/>
            <person name="Andreopoulos B."/>
            <person name="Martin F.M."/>
            <person name="Harder C.B."/>
            <person name="Rigling D."/>
            <person name="Ford K.L."/>
            <person name="Foster G.D."/>
            <person name="Pangilinan J."/>
            <person name="Papanicolaou A."/>
            <person name="Barry K."/>
            <person name="LaButti K."/>
            <person name="Viragh M."/>
            <person name="Koriabine M."/>
            <person name="Yan M."/>
            <person name="Riley R."/>
            <person name="Champramary S."/>
            <person name="Plett K.L."/>
            <person name="Tsai I.J."/>
            <person name="Slot J."/>
            <person name="Sipos G."/>
            <person name="Plett J."/>
            <person name="Nagy L.G."/>
            <person name="Grigoriev I.V."/>
        </authorList>
    </citation>
    <scope>NUCLEOTIDE SEQUENCE</scope>
    <source>
        <strain evidence="3">CCBAS 213</strain>
    </source>
</reference>
<feature type="transmembrane region" description="Helical" evidence="1">
    <location>
        <begin position="72"/>
        <end position="92"/>
    </location>
</feature>
<evidence type="ECO:0000313" key="4">
    <source>
        <dbReference type="Proteomes" id="UP001175211"/>
    </source>
</evidence>
<evidence type="ECO:0000256" key="1">
    <source>
        <dbReference type="SAM" id="Phobius"/>
    </source>
</evidence>
<dbReference type="PANTHER" id="PTHR37019:SF2">
    <property type="entry name" value="EXPERA DOMAIN-CONTAINING PROTEIN"/>
    <property type="match status" value="1"/>
</dbReference>
<evidence type="ECO:0000313" key="3">
    <source>
        <dbReference type="EMBL" id="KAK0446487.1"/>
    </source>
</evidence>
<dbReference type="GeneID" id="85357840"/>
<organism evidence="3 4">
    <name type="scientific">Armillaria tabescens</name>
    <name type="common">Ringless honey mushroom</name>
    <name type="synonym">Agaricus tabescens</name>
    <dbReference type="NCBI Taxonomy" id="1929756"/>
    <lineage>
        <taxon>Eukaryota</taxon>
        <taxon>Fungi</taxon>
        <taxon>Dikarya</taxon>
        <taxon>Basidiomycota</taxon>
        <taxon>Agaricomycotina</taxon>
        <taxon>Agaricomycetes</taxon>
        <taxon>Agaricomycetidae</taxon>
        <taxon>Agaricales</taxon>
        <taxon>Marasmiineae</taxon>
        <taxon>Physalacriaceae</taxon>
        <taxon>Desarmillaria</taxon>
    </lineage>
</organism>
<sequence length="187" mass="21173">MVGTCNDYHSTMTDFPALTGFYKFLFLYLEPMSTMIPAVMILTFPGAAWFYHELIPTSAPEPLEALDARSKLAVWQLGNCYLLLGMISTVVFRTIRNAVPQDPQLQERLVGSLLFCLAVADLSHIFTSFLGIGEEMRFNPAAWNATTHGNITFTWFLFSVRASWFMGIGRQRFYYGQSGNKKSKKQV</sequence>
<proteinExistence type="predicted"/>
<keyword evidence="1" id="KW-0472">Membrane</keyword>
<feature type="transmembrane region" description="Helical" evidence="1">
    <location>
        <begin position="113"/>
        <end position="133"/>
    </location>
</feature>
<keyword evidence="4" id="KW-1185">Reference proteome</keyword>
<feature type="domain" description="DUF7704" evidence="2">
    <location>
        <begin position="17"/>
        <end position="169"/>
    </location>
</feature>
<gene>
    <name evidence="3" type="ORF">EV420DRAFT_1570836</name>
</gene>
<feature type="transmembrane region" description="Helical" evidence="1">
    <location>
        <begin position="153"/>
        <end position="175"/>
    </location>
</feature>
<dbReference type="Proteomes" id="UP001175211">
    <property type="component" value="Unassembled WGS sequence"/>
</dbReference>
<accession>A0AA39JQ76</accession>
<dbReference type="AlphaFoldDB" id="A0AA39JQ76"/>
<comment type="caution">
    <text evidence="3">The sequence shown here is derived from an EMBL/GenBank/DDBJ whole genome shotgun (WGS) entry which is preliminary data.</text>
</comment>
<feature type="non-terminal residue" evidence="3">
    <location>
        <position position="1"/>
    </location>
</feature>
<keyword evidence="1" id="KW-0812">Transmembrane</keyword>
<keyword evidence="1" id="KW-1133">Transmembrane helix</keyword>
<dbReference type="Pfam" id="PF24803">
    <property type="entry name" value="DUF7704"/>
    <property type="match status" value="1"/>
</dbReference>
<evidence type="ECO:0000259" key="2">
    <source>
        <dbReference type="Pfam" id="PF24803"/>
    </source>
</evidence>
<dbReference type="EMBL" id="JAUEPS010000047">
    <property type="protein sequence ID" value="KAK0446487.1"/>
    <property type="molecule type" value="Genomic_DNA"/>
</dbReference>
<dbReference type="RefSeq" id="XP_060325836.1">
    <property type="nucleotide sequence ID" value="XM_060474292.1"/>
</dbReference>